<proteinExistence type="predicted"/>
<organism evidence="2 3">
    <name type="scientific">Streptomyces machairae</name>
    <dbReference type="NCBI Taxonomy" id="3134109"/>
    <lineage>
        <taxon>Bacteria</taxon>
        <taxon>Bacillati</taxon>
        <taxon>Actinomycetota</taxon>
        <taxon>Actinomycetes</taxon>
        <taxon>Kitasatosporales</taxon>
        <taxon>Streptomycetaceae</taxon>
        <taxon>Streptomyces</taxon>
    </lineage>
</organism>
<comment type="caution">
    <text evidence="2">The sequence shown here is derived from an EMBL/GenBank/DDBJ whole genome shotgun (WGS) entry which is preliminary data.</text>
</comment>
<dbReference type="EMBL" id="JBBKAK010000001">
    <property type="protein sequence ID" value="MEJ8668433.1"/>
    <property type="molecule type" value="Genomic_DNA"/>
</dbReference>
<sequence length="78" mass="7941">MPPAVARAFPRRRPRAAPPGPGVEIAPGAPAEHGLGQQHFETALEVAELLGGVTAVAALRQMLLDIGQQGSAPANGDI</sequence>
<name>A0ABU8UHM1_9ACTN</name>
<gene>
    <name evidence="2" type="ORF">WKI71_07335</name>
</gene>
<evidence type="ECO:0000313" key="3">
    <source>
        <dbReference type="Proteomes" id="UP001376459"/>
    </source>
</evidence>
<evidence type="ECO:0000256" key="1">
    <source>
        <dbReference type="SAM" id="MobiDB-lite"/>
    </source>
</evidence>
<protein>
    <submittedName>
        <fullName evidence="2">Uncharacterized protein</fullName>
    </submittedName>
</protein>
<feature type="region of interest" description="Disordered" evidence="1">
    <location>
        <begin position="1"/>
        <end position="34"/>
    </location>
</feature>
<keyword evidence="3" id="KW-1185">Reference proteome</keyword>
<evidence type="ECO:0000313" key="2">
    <source>
        <dbReference type="EMBL" id="MEJ8668433.1"/>
    </source>
</evidence>
<accession>A0ABU8UHM1</accession>
<dbReference type="Proteomes" id="UP001376459">
    <property type="component" value="Unassembled WGS sequence"/>
</dbReference>
<reference evidence="2 3" key="1">
    <citation type="submission" date="2024-03" db="EMBL/GenBank/DDBJ databases">
        <title>Novel Streptomyces species of biotechnological and ecological value are a feature of Machair soil.</title>
        <authorList>
            <person name="Prole J.R."/>
            <person name="Goodfellow M."/>
            <person name="Allenby N."/>
            <person name="Ward A.C."/>
        </authorList>
    </citation>
    <scope>NUCLEOTIDE SEQUENCE [LARGE SCALE GENOMIC DNA]</scope>
    <source>
        <strain evidence="2 3">MS1.AVA.1</strain>
    </source>
</reference>